<dbReference type="EMBL" id="PXOT01000010">
    <property type="protein sequence ID" value="PSG94513.1"/>
    <property type="molecule type" value="Genomic_DNA"/>
</dbReference>
<dbReference type="AlphaFoldDB" id="A0A2T1NNP5"/>
<gene>
    <name evidence="1" type="ORF">C7H61_00840</name>
</gene>
<keyword evidence="2" id="KW-1185">Reference proteome</keyword>
<comment type="caution">
    <text evidence="1">The sequence shown here is derived from an EMBL/GenBank/DDBJ whole genome shotgun (WGS) entry which is preliminary data.</text>
</comment>
<evidence type="ECO:0000313" key="1">
    <source>
        <dbReference type="EMBL" id="PSG94513.1"/>
    </source>
</evidence>
<organism evidence="1 2">
    <name type="scientific">Mesoflavibacter zeaxanthinifaciens subsp. sabulilitoris</name>
    <dbReference type="NCBI Taxonomy" id="1520893"/>
    <lineage>
        <taxon>Bacteria</taxon>
        <taxon>Pseudomonadati</taxon>
        <taxon>Bacteroidota</taxon>
        <taxon>Flavobacteriia</taxon>
        <taxon>Flavobacteriales</taxon>
        <taxon>Flavobacteriaceae</taxon>
        <taxon>Mesoflavibacter</taxon>
    </lineage>
</organism>
<dbReference type="Gene3D" id="1.10.10.60">
    <property type="entry name" value="Homeodomain-like"/>
    <property type="match status" value="1"/>
</dbReference>
<accession>A0A2T1NNP5</accession>
<reference evidence="1 2" key="1">
    <citation type="submission" date="2018-03" db="EMBL/GenBank/DDBJ databases">
        <title>Mesoflavibacter sp. HG37 and Mesoflavibacter sp. HG96 sp.nov., two marine bacteria isolated from seawater of Western Pacific Ocean.</title>
        <authorList>
            <person name="Cheng H."/>
            <person name="Wu Y.-H."/>
            <person name="Guo L.-L."/>
            <person name="Xu X.-W."/>
        </authorList>
    </citation>
    <scope>NUCLEOTIDE SEQUENCE [LARGE SCALE GENOMIC DNA]</scope>
    <source>
        <strain evidence="1 2">KCTC 42117</strain>
    </source>
</reference>
<evidence type="ECO:0000313" key="2">
    <source>
        <dbReference type="Proteomes" id="UP000238430"/>
    </source>
</evidence>
<protein>
    <submittedName>
        <fullName evidence="1">Uncharacterized protein</fullName>
    </submittedName>
</protein>
<dbReference type="Proteomes" id="UP000238430">
    <property type="component" value="Unassembled WGS sequence"/>
</dbReference>
<dbReference type="RefSeq" id="WP_106676309.1">
    <property type="nucleotide sequence ID" value="NZ_JACHWV010000010.1"/>
</dbReference>
<proteinExistence type="predicted"/>
<sequence>MKTKLVIAAVKYWNGSIKGIITVESEDLNHLIISKAMRKLIYDKNIKNVEEYSYKILAKNRLLKNKKKIDSNFLKIQKLNKKGYNTQEIAYRLGIEINEVKNYLLSNSYVNSENILVIK</sequence>
<name>A0A2T1NNP5_9FLAO</name>